<gene>
    <name evidence="4" type="ORF">AB675_11094</name>
</gene>
<dbReference type="PANTHER" id="PTHR24320">
    <property type="entry name" value="RETINOL DEHYDROGENASE"/>
    <property type="match status" value="1"/>
</dbReference>
<organism evidence="4 5">
    <name type="scientific">Cyphellophora attinorum</name>
    <dbReference type="NCBI Taxonomy" id="1664694"/>
    <lineage>
        <taxon>Eukaryota</taxon>
        <taxon>Fungi</taxon>
        <taxon>Dikarya</taxon>
        <taxon>Ascomycota</taxon>
        <taxon>Pezizomycotina</taxon>
        <taxon>Eurotiomycetes</taxon>
        <taxon>Chaetothyriomycetidae</taxon>
        <taxon>Chaetothyriales</taxon>
        <taxon>Cyphellophoraceae</taxon>
        <taxon>Cyphellophora</taxon>
    </lineage>
</organism>
<dbReference type="InterPro" id="IPR002347">
    <property type="entry name" value="SDR_fam"/>
</dbReference>
<name>A0A0N0NIS6_9EURO</name>
<dbReference type="Gene3D" id="3.40.50.720">
    <property type="entry name" value="NAD(P)-binding Rossmann-like Domain"/>
    <property type="match status" value="1"/>
</dbReference>
<evidence type="ECO:0000313" key="5">
    <source>
        <dbReference type="Proteomes" id="UP000038010"/>
    </source>
</evidence>
<dbReference type="GeneID" id="28731791"/>
<dbReference type="AlphaFoldDB" id="A0A0N0NIS6"/>
<comment type="caution">
    <text evidence="4">The sequence shown here is derived from an EMBL/GenBank/DDBJ whole genome shotgun (WGS) entry which is preliminary data.</text>
</comment>
<protein>
    <submittedName>
        <fullName evidence="4">Putative oxido</fullName>
    </submittedName>
</protein>
<dbReference type="Pfam" id="PF00106">
    <property type="entry name" value="adh_short"/>
    <property type="match status" value="1"/>
</dbReference>
<dbReference type="Proteomes" id="UP000038010">
    <property type="component" value="Unassembled WGS sequence"/>
</dbReference>
<dbReference type="STRING" id="1664694.A0A0N0NIS6"/>
<dbReference type="OrthoDB" id="191139at2759"/>
<dbReference type="EMBL" id="LFJN01000036">
    <property type="protein sequence ID" value="KPI35799.1"/>
    <property type="molecule type" value="Genomic_DNA"/>
</dbReference>
<accession>A0A0N0NIS6</accession>
<dbReference type="PANTHER" id="PTHR24320:SF236">
    <property type="entry name" value="SHORT-CHAIN DEHYDROGENASE-RELATED"/>
    <property type="match status" value="1"/>
</dbReference>
<proteinExistence type="inferred from homology"/>
<sequence length="364" mass="40239">MPPHSLYTLTRFFTQTFWLPPAPTTHPNSEVPAYIPADLSSKTYLITGGYAGLGLAVVYQLYSHHATVWIAGRSASKAADAIEKLQREHPDSKGRLWFLEVDFSDLASIKPAVTEFKRRNATLSGQGSGEGGDLHWLNLNHGIMTPEQSAKGAQGHDMTLATNIYGPFLFAKLLRPVLRETARRSKPGEVRVSWAGSVATYLSAPVGGVGWVNVESDGKDRRRDLVGHDHVGVAYMTSKAANYYLACEFGRRFGVEDGVLHNSYNPGNLRTSLQRNTASHNGQLGYWLIWNIICRHGPLHGAYTELYAGFSPELELANDQGAWIVPWGQKDVMRPDIAGEVEKGEDGVGGKLWDWCEDITRDFQ</sequence>
<dbReference type="VEuPathDB" id="FungiDB:AB675_11094"/>
<dbReference type="GO" id="GO:0016491">
    <property type="term" value="F:oxidoreductase activity"/>
    <property type="evidence" value="ECO:0007669"/>
    <property type="project" value="UniProtKB-KW"/>
</dbReference>
<evidence type="ECO:0000256" key="1">
    <source>
        <dbReference type="ARBA" id="ARBA00006484"/>
    </source>
</evidence>
<evidence type="ECO:0000256" key="2">
    <source>
        <dbReference type="ARBA" id="ARBA00022857"/>
    </source>
</evidence>
<keyword evidence="2" id="KW-0521">NADP</keyword>
<dbReference type="RefSeq" id="XP_017995762.1">
    <property type="nucleotide sequence ID" value="XM_018139911.1"/>
</dbReference>
<keyword evidence="5" id="KW-1185">Reference proteome</keyword>
<dbReference type="InterPro" id="IPR036291">
    <property type="entry name" value="NAD(P)-bd_dom_sf"/>
</dbReference>
<comment type="similarity">
    <text evidence="1">Belongs to the short-chain dehydrogenases/reductases (SDR) family.</text>
</comment>
<evidence type="ECO:0000313" key="4">
    <source>
        <dbReference type="EMBL" id="KPI35799.1"/>
    </source>
</evidence>
<reference evidence="4 5" key="1">
    <citation type="submission" date="2015-06" db="EMBL/GenBank/DDBJ databases">
        <title>Draft genome of the ant-associated black yeast Phialophora attae CBS 131958.</title>
        <authorList>
            <person name="Moreno L.F."/>
            <person name="Stielow B.J."/>
            <person name="de Hoog S."/>
            <person name="Vicente V.A."/>
            <person name="Weiss V.A."/>
            <person name="de Vries M."/>
            <person name="Cruz L.M."/>
            <person name="Souza E.M."/>
        </authorList>
    </citation>
    <scope>NUCLEOTIDE SEQUENCE [LARGE SCALE GENOMIC DNA]</scope>
    <source>
        <strain evidence="4 5">CBS 131958</strain>
    </source>
</reference>
<dbReference type="SUPFAM" id="SSF51735">
    <property type="entry name" value="NAD(P)-binding Rossmann-fold domains"/>
    <property type="match status" value="1"/>
</dbReference>
<keyword evidence="3" id="KW-0560">Oxidoreductase</keyword>
<evidence type="ECO:0000256" key="3">
    <source>
        <dbReference type="ARBA" id="ARBA00023002"/>
    </source>
</evidence>